<name>A0A1H3M7T2_9BACT</name>
<dbReference type="Proteomes" id="UP000199249">
    <property type="component" value="Unassembled WGS sequence"/>
</dbReference>
<keyword evidence="1" id="KW-0732">Signal</keyword>
<proteinExistence type="predicted"/>
<reference evidence="3" key="1">
    <citation type="submission" date="2016-10" db="EMBL/GenBank/DDBJ databases">
        <authorList>
            <person name="Varghese N."/>
            <person name="Submissions S."/>
        </authorList>
    </citation>
    <scope>NUCLEOTIDE SEQUENCE [LARGE SCALE GENOMIC DNA]</scope>
    <source>
        <strain evidence="3">CGMCC 1.8975</strain>
    </source>
</reference>
<dbReference type="OrthoDB" id="9773411at2"/>
<evidence type="ECO:0000313" key="3">
    <source>
        <dbReference type="Proteomes" id="UP000199249"/>
    </source>
</evidence>
<protein>
    <submittedName>
        <fullName evidence="2">Uncharacterized protein</fullName>
    </submittedName>
</protein>
<gene>
    <name evidence="2" type="ORF">SAMN04488069_11275</name>
</gene>
<dbReference type="STRING" id="651662.SAMN04488069_11275"/>
<sequence length="327" mass="36091">MLLLFPRSVLLILPLLAALLLPAGRARAQAAPNPGENVPFLMTFGAQADPSWGDDDFTQTFFFLVPKERRQPVYIRVFDPDCGGQHDEPKGGWNTTTNFSLYGGPNAHSAPDARATSPKGQYRAGTLLAQKNFGAEPTYDNRWYTFGPLNPLAGELTPEFDGYVFKLIAQGLRGDDGNLYRYFLSSSPTENIAVEGGNAFTYEYSFRLTPVVGAKTHLYPFVNDRVVSIRQSNFDVDGGVQLKIFSVAKNGHPAIVSGNNVWAASTHPVVAKEHGLSLDFQLTTLSKAPNDLVFYVTDQYDVALPFFAIPLGGPPRYRYEVEVKMRE</sequence>
<keyword evidence="3" id="KW-1185">Reference proteome</keyword>
<accession>A0A1H3M7T2</accession>
<dbReference type="EMBL" id="FNOV01000012">
    <property type="protein sequence ID" value="SDY72344.1"/>
    <property type="molecule type" value="Genomic_DNA"/>
</dbReference>
<feature type="chain" id="PRO_5011759549" evidence="1">
    <location>
        <begin position="29"/>
        <end position="327"/>
    </location>
</feature>
<evidence type="ECO:0000313" key="2">
    <source>
        <dbReference type="EMBL" id="SDY72344.1"/>
    </source>
</evidence>
<evidence type="ECO:0000256" key="1">
    <source>
        <dbReference type="SAM" id="SignalP"/>
    </source>
</evidence>
<feature type="signal peptide" evidence="1">
    <location>
        <begin position="1"/>
        <end position="28"/>
    </location>
</feature>
<dbReference type="RefSeq" id="WP_139255276.1">
    <property type="nucleotide sequence ID" value="NZ_FNOV01000012.1"/>
</dbReference>
<organism evidence="2 3">
    <name type="scientific">Hymenobacter psychrophilus</name>
    <dbReference type="NCBI Taxonomy" id="651662"/>
    <lineage>
        <taxon>Bacteria</taxon>
        <taxon>Pseudomonadati</taxon>
        <taxon>Bacteroidota</taxon>
        <taxon>Cytophagia</taxon>
        <taxon>Cytophagales</taxon>
        <taxon>Hymenobacteraceae</taxon>
        <taxon>Hymenobacter</taxon>
    </lineage>
</organism>
<dbReference type="AlphaFoldDB" id="A0A1H3M7T2"/>